<dbReference type="GO" id="GO:0003677">
    <property type="term" value="F:DNA binding"/>
    <property type="evidence" value="ECO:0007669"/>
    <property type="project" value="UniProtKB-KW"/>
</dbReference>
<dbReference type="Pfam" id="PF12840">
    <property type="entry name" value="HTH_20"/>
    <property type="match status" value="1"/>
</dbReference>
<name>A0A7W7SFN1_9ACTN</name>
<evidence type="ECO:0000313" key="2">
    <source>
        <dbReference type="EMBL" id="MBB4948446.1"/>
    </source>
</evidence>
<dbReference type="AlphaFoldDB" id="A0A7W7SFN1"/>
<dbReference type="InterPro" id="IPR036388">
    <property type="entry name" value="WH-like_DNA-bd_sf"/>
</dbReference>
<comment type="caution">
    <text evidence="2">The sequence shown here is derived from an EMBL/GenBank/DDBJ whole genome shotgun (WGS) entry which is preliminary data.</text>
</comment>
<evidence type="ECO:0000313" key="3">
    <source>
        <dbReference type="Proteomes" id="UP000573327"/>
    </source>
</evidence>
<dbReference type="InterPro" id="IPR001845">
    <property type="entry name" value="HTH_ArsR_DNA-bd_dom"/>
</dbReference>
<dbReference type="GO" id="GO:0003700">
    <property type="term" value="F:DNA-binding transcription factor activity"/>
    <property type="evidence" value="ECO:0007669"/>
    <property type="project" value="InterPro"/>
</dbReference>
<dbReference type="InterPro" id="IPR036390">
    <property type="entry name" value="WH_DNA-bd_sf"/>
</dbReference>
<sequence length="205" mass="22435">MDEQLSEREVSDLATLKALADPMRLSIIGALMQRDPQPLTVKEIAAALDEPPTKLYRHIKQLEQTELIMVAGTRVVSGITESRYRPAQKSLRLSGAVFADGSIDRQEAIGPLLAALDLVRADFRNHYLADRLDLPSTAPGKPASPAMFSHFTLRLRPERVVRLRNQLGGILDELAAEGDSTDPDAVDVTLLSLLYAVKPADPTES</sequence>
<dbReference type="SUPFAM" id="SSF46785">
    <property type="entry name" value="Winged helix' DNA-binding domain"/>
    <property type="match status" value="1"/>
</dbReference>
<dbReference type="CDD" id="cd00090">
    <property type="entry name" value="HTH_ARSR"/>
    <property type="match status" value="1"/>
</dbReference>
<feature type="domain" description="HTH arsR-type" evidence="1">
    <location>
        <begin position="14"/>
        <end position="100"/>
    </location>
</feature>
<keyword evidence="3" id="KW-1185">Reference proteome</keyword>
<keyword evidence="2" id="KW-0238">DNA-binding</keyword>
<protein>
    <submittedName>
        <fullName evidence="2">DNA-binding transcriptional ArsR family regulator</fullName>
    </submittedName>
</protein>
<dbReference type="Proteomes" id="UP000573327">
    <property type="component" value="Unassembled WGS sequence"/>
</dbReference>
<organism evidence="2 3">
    <name type="scientific">Kitasatospora gansuensis</name>
    <dbReference type="NCBI Taxonomy" id="258050"/>
    <lineage>
        <taxon>Bacteria</taxon>
        <taxon>Bacillati</taxon>
        <taxon>Actinomycetota</taxon>
        <taxon>Actinomycetes</taxon>
        <taxon>Kitasatosporales</taxon>
        <taxon>Streptomycetaceae</taxon>
        <taxon>Kitasatospora</taxon>
    </lineage>
</organism>
<dbReference type="Gene3D" id="1.10.10.10">
    <property type="entry name" value="Winged helix-like DNA-binding domain superfamily/Winged helix DNA-binding domain"/>
    <property type="match status" value="1"/>
</dbReference>
<dbReference type="SMART" id="SM00418">
    <property type="entry name" value="HTH_ARSR"/>
    <property type="match status" value="1"/>
</dbReference>
<dbReference type="InterPro" id="IPR011991">
    <property type="entry name" value="ArsR-like_HTH"/>
</dbReference>
<accession>A0A7W7SFN1</accession>
<evidence type="ECO:0000259" key="1">
    <source>
        <dbReference type="SMART" id="SM00418"/>
    </source>
</evidence>
<gene>
    <name evidence="2" type="ORF">F4556_003981</name>
</gene>
<dbReference type="RefSeq" id="WP_184918071.1">
    <property type="nucleotide sequence ID" value="NZ_JACHJR010000001.1"/>
</dbReference>
<proteinExistence type="predicted"/>
<reference evidence="2 3" key="1">
    <citation type="submission" date="2020-08" db="EMBL/GenBank/DDBJ databases">
        <title>Sequencing the genomes of 1000 actinobacteria strains.</title>
        <authorList>
            <person name="Klenk H.-P."/>
        </authorList>
    </citation>
    <scope>NUCLEOTIDE SEQUENCE [LARGE SCALE GENOMIC DNA]</scope>
    <source>
        <strain evidence="2 3">DSM 44786</strain>
    </source>
</reference>
<dbReference type="EMBL" id="JACHJR010000001">
    <property type="protein sequence ID" value="MBB4948446.1"/>
    <property type="molecule type" value="Genomic_DNA"/>
</dbReference>